<organism evidence="12 13">
    <name type="scientific">Lentzea fradiae</name>
    <dbReference type="NCBI Taxonomy" id="200378"/>
    <lineage>
        <taxon>Bacteria</taxon>
        <taxon>Bacillati</taxon>
        <taxon>Actinomycetota</taxon>
        <taxon>Actinomycetes</taxon>
        <taxon>Pseudonocardiales</taxon>
        <taxon>Pseudonocardiaceae</taxon>
        <taxon>Lentzea</taxon>
    </lineage>
</organism>
<dbReference type="SUPFAM" id="SSF51395">
    <property type="entry name" value="FMN-linked oxidoreductases"/>
    <property type="match status" value="1"/>
</dbReference>
<evidence type="ECO:0000259" key="10">
    <source>
        <dbReference type="Pfam" id="PF00724"/>
    </source>
</evidence>
<dbReference type="Pfam" id="PF07992">
    <property type="entry name" value="Pyr_redox_2"/>
    <property type="match status" value="1"/>
</dbReference>
<reference evidence="13" key="1">
    <citation type="submission" date="2016-10" db="EMBL/GenBank/DDBJ databases">
        <authorList>
            <person name="Varghese N."/>
            <person name="Submissions S."/>
        </authorList>
    </citation>
    <scope>NUCLEOTIDE SEQUENCE [LARGE SCALE GENOMIC DNA]</scope>
    <source>
        <strain evidence="13">CGMCC 4.3506</strain>
    </source>
</reference>
<evidence type="ECO:0000256" key="9">
    <source>
        <dbReference type="ARBA" id="ARBA00023014"/>
    </source>
</evidence>
<evidence type="ECO:0000256" key="4">
    <source>
        <dbReference type="ARBA" id="ARBA00022630"/>
    </source>
</evidence>
<evidence type="ECO:0000313" key="12">
    <source>
        <dbReference type="EMBL" id="SDG05028.1"/>
    </source>
</evidence>
<dbReference type="Gene3D" id="3.20.20.70">
    <property type="entry name" value="Aldolase class I"/>
    <property type="match status" value="1"/>
</dbReference>
<dbReference type="GO" id="GO:0016491">
    <property type="term" value="F:oxidoreductase activity"/>
    <property type="evidence" value="ECO:0007669"/>
    <property type="project" value="UniProtKB-KW"/>
</dbReference>
<name>A0A1G7R2R7_9PSEU</name>
<evidence type="ECO:0000256" key="6">
    <source>
        <dbReference type="ARBA" id="ARBA00022723"/>
    </source>
</evidence>
<keyword evidence="7" id="KW-0560">Oxidoreductase</keyword>
<keyword evidence="5" id="KW-0288">FMN</keyword>
<dbReference type="InterPro" id="IPR023753">
    <property type="entry name" value="FAD/NAD-binding_dom"/>
</dbReference>
<evidence type="ECO:0000256" key="2">
    <source>
        <dbReference type="ARBA" id="ARBA00001966"/>
    </source>
</evidence>
<dbReference type="GO" id="GO:0010181">
    <property type="term" value="F:FMN binding"/>
    <property type="evidence" value="ECO:0007669"/>
    <property type="project" value="InterPro"/>
</dbReference>
<keyword evidence="9" id="KW-0411">Iron-sulfur</keyword>
<dbReference type="InterPro" id="IPR001155">
    <property type="entry name" value="OxRdtase_FMN_N"/>
</dbReference>
<evidence type="ECO:0000313" key="13">
    <source>
        <dbReference type="Proteomes" id="UP000199623"/>
    </source>
</evidence>
<dbReference type="InterPro" id="IPR013785">
    <property type="entry name" value="Aldolase_TIM"/>
</dbReference>
<evidence type="ECO:0000256" key="1">
    <source>
        <dbReference type="ARBA" id="ARBA00001917"/>
    </source>
</evidence>
<dbReference type="STRING" id="200378.SAMN05216553_10577"/>
<sequence length="664" mass="71763">MTFEHLFTPVTVGQHQIRNRVFMSSATLMFSNDGIVTDRHVAYYAERARGGIGLIIPEELEIHPSAAGLPVKWLHGWPDQAVAGFRKLTDAVHAHGASIFAQLDHAGTIHDPAVFDAPGAAMAPSPFGHPGRETPKAMERDEIAEVIEYYARCARNAVEGGFDGIEIHAAHGHLPAQFFSPLSNFRTDEYGGSFENRMRFMLEALEAVRGAVPHGFPVGVRISLHEFAPGGLDLEGTIEVAKAIQAAGVDFFDLSAGRPPYSYQRSIPTADQQPAAHLRDMAAQFRAEVPGTPTFLIGRVVDPKVAEDVLAKGQADMVGMMRAHVADPEIINKTKQGRADEVRYCVSCNQECFARVASGRPIACIQNPATGRELTLAMSRLRRAEKAKRVIVVGGGPAGMEAAWIAAARGHDVELYEAAGELGGQVRWHAKAPDRAEFGNIVENLKNQLRVHGVKVHLGVRLTADDLVEAGADVTIVATGSKPRVRDAFAEWRPDLPHLPGFDTADLYTSWDVMSGERPISGRVVVLDGDGRHEGAAVAEKLAALGVELHVVTPFPQFAPGLVPSLEFASSLGRVLRGGTSISTTSLPTAVEGRTVRFLQTATGEESVIEDVDAVVVLGGKVPDEDLYFAVLDRLPEVHRIGDCVQPRRIAQAMYQGHKIAREI</sequence>
<dbReference type="OrthoDB" id="3169239at2"/>
<dbReference type="Gene3D" id="3.40.50.720">
    <property type="entry name" value="NAD(P)-binding Rossmann-like Domain"/>
    <property type="match status" value="1"/>
</dbReference>
<feature type="domain" description="NADH:flavin oxidoreductase/NADH oxidase N-terminal" evidence="10">
    <location>
        <begin position="6"/>
        <end position="341"/>
    </location>
</feature>
<evidence type="ECO:0000256" key="8">
    <source>
        <dbReference type="ARBA" id="ARBA00023004"/>
    </source>
</evidence>
<dbReference type="PANTHER" id="PTHR42917:SF2">
    <property type="entry name" value="2,4-DIENOYL-COA REDUCTASE [(2E)-ENOYL-COA-PRODUCING]"/>
    <property type="match status" value="1"/>
</dbReference>
<evidence type="ECO:0000259" key="11">
    <source>
        <dbReference type="Pfam" id="PF07992"/>
    </source>
</evidence>
<keyword evidence="4" id="KW-0285">Flavoprotein</keyword>
<dbReference type="InterPro" id="IPR051793">
    <property type="entry name" value="NADH:flavin_oxidoreductase"/>
</dbReference>
<feature type="domain" description="FAD/NAD(P)-binding" evidence="11">
    <location>
        <begin position="389"/>
        <end position="628"/>
    </location>
</feature>
<dbReference type="SUPFAM" id="SSF51971">
    <property type="entry name" value="Nucleotide-binding domain"/>
    <property type="match status" value="1"/>
</dbReference>
<protein>
    <submittedName>
        <fullName evidence="12">Mycofactocin system FadH/OYE family oxidoreductase 2</fullName>
    </submittedName>
</protein>
<dbReference type="Pfam" id="PF00724">
    <property type="entry name" value="Oxidored_FMN"/>
    <property type="match status" value="1"/>
</dbReference>
<keyword evidence="8" id="KW-0408">Iron</keyword>
<keyword evidence="6" id="KW-0479">Metal-binding</keyword>
<dbReference type="AlphaFoldDB" id="A0A1G7R2R7"/>
<dbReference type="GO" id="GO:0051536">
    <property type="term" value="F:iron-sulfur cluster binding"/>
    <property type="evidence" value="ECO:0007669"/>
    <property type="project" value="UniProtKB-KW"/>
</dbReference>
<gene>
    <name evidence="12" type="ORF">SAMN05216553_10577</name>
</gene>
<dbReference type="EMBL" id="FNCC01000005">
    <property type="protein sequence ID" value="SDG05028.1"/>
    <property type="molecule type" value="Genomic_DNA"/>
</dbReference>
<proteinExistence type="inferred from homology"/>
<comment type="cofactor">
    <cofactor evidence="1">
        <name>FMN</name>
        <dbReference type="ChEBI" id="CHEBI:58210"/>
    </cofactor>
</comment>
<accession>A0A1G7R2R7</accession>
<dbReference type="InterPro" id="IPR036188">
    <property type="entry name" value="FAD/NAD-bd_sf"/>
</dbReference>
<dbReference type="GO" id="GO:0046872">
    <property type="term" value="F:metal ion binding"/>
    <property type="evidence" value="ECO:0007669"/>
    <property type="project" value="UniProtKB-KW"/>
</dbReference>
<dbReference type="PRINTS" id="PR00368">
    <property type="entry name" value="FADPNR"/>
</dbReference>
<dbReference type="Gene3D" id="3.50.50.60">
    <property type="entry name" value="FAD/NAD(P)-binding domain"/>
    <property type="match status" value="1"/>
</dbReference>
<keyword evidence="13" id="KW-1185">Reference proteome</keyword>
<evidence type="ECO:0000256" key="3">
    <source>
        <dbReference type="ARBA" id="ARBA00011048"/>
    </source>
</evidence>
<dbReference type="RefSeq" id="WP_090048760.1">
    <property type="nucleotide sequence ID" value="NZ_FNCC01000005.1"/>
</dbReference>
<comment type="similarity">
    <text evidence="3">In the N-terminal section; belongs to the NADH:flavin oxidoreductase/NADH oxidase family.</text>
</comment>
<evidence type="ECO:0000256" key="7">
    <source>
        <dbReference type="ARBA" id="ARBA00023002"/>
    </source>
</evidence>
<dbReference type="PANTHER" id="PTHR42917">
    <property type="entry name" value="2,4-DIENOYL-COA REDUCTASE"/>
    <property type="match status" value="1"/>
</dbReference>
<dbReference type="PRINTS" id="PR00411">
    <property type="entry name" value="PNDRDTASEI"/>
</dbReference>
<comment type="cofactor">
    <cofactor evidence="2">
        <name>[4Fe-4S] cluster</name>
        <dbReference type="ChEBI" id="CHEBI:49883"/>
    </cofactor>
</comment>
<evidence type="ECO:0000256" key="5">
    <source>
        <dbReference type="ARBA" id="ARBA00022643"/>
    </source>
</evidence>
<dbReference type="Proteomes" id="UP000199623">
    <property type="component" value="Unassembled WGS sequence"/>
</dbReference>